<dbReference type="AlphaFoldDB" id="V4C6X9"/>
<feature type="region of interest" description="Disordered" evidence="1">
    <location>
        <begin position="1"/>
        <end position="28"/>
    </location>
</feature>
<feature type="region of interest" description="Disordered" evidence="1">
    <location>
        <begin position="57"/>
        <end position="106"/>
    </location>
</feature>
<feature type="non-terminal residue" evidence="2">
    <location>
        <position position="157"/>
    </location>
</feature>
<evidence type="ECO:0000313" key="2">
    <source>
        <dbReference type="EMBL" id="ESO97414.1"/>
    </source>
</evidence>
<accession>V4C6X9</accession>
<feature type="compositionally biased region" description="Basic and acidic residues" evidence="1">
    <location>
        <begin position="1"/>
        <end position="10"/>
    </location>
</feature>
<organism evidence="2 3">
    <name type="scientific">Lottia gigantea</name>
    <name type="common">Giant owl limpet</name>
    <dbReference type="NCBI Taxonomy" id="225164"/>
    <lineage>
        <taxon>Eukaryota</taxon>
        <taxon>Metazoa</taxon>
        <taxon>Spiralia</taxon>
        <taxon>Lophotrochozoa</taxon>
        <taxon>Mollusca</taxon>
        <taxon>Gastropoda</taxon>
        <taxon>Patellogastropoda</taxon>
        <taxon>Lottioidea</taxon>
        <taxon>Lottiidae</taxon>
        <taxon>Lottia</taxon>
    </lineage>
</organism>
<feature type="compositionally biased region" description="Low complexity" evidence="1">
    <location>
        <begin position="148"/>
        <end position="157"/>
    </location>
</feature>
<dbReference type="HOGENOM" id="CLU_1682304_0_0_1"/>
<name>V4C6X9_LOTGI</name>
<feature type="region of interest" description="Disordered" evidence="1">
    <location>
        <begin position="137"/>
        <end position="157"/>
    </location>
</feature>
<evidence type="ECO:0000256" key="1">
    <source>
        <dbReference type="SAM" id="MobiDB-lite"/>
    </source>
</evidence>
<dbReference type="KEGG" id="lgi:LOTGIDRAFT_187754"/>
<feature type="compositionally biased region" description="Polar residues" evidence="1">
    <location>
        <begin position="81"/>
        <end position="102"/>
    </location>
</feature>
<dbReference type="GeneID" id="20244760"/>
<protein>
    <submittedName>
        <fullName evidence="2">Uncharacterized protein</fullName>
    </submittedName>
</protein>
<dbReference type="OrthoDB" id="193703at2759"/>
<keyword evidence="3" id="KW-1185">Reference proteome</keyword>
<evidence type="ECO:0000313" key="3">
    <source>
        <dbReference type="Proteomes" id="UP000030746"/>
    </source>
</evidence>
<dbReference type="CTD" id="20244760"/>
<dbReference type="Proteomes" id="UP000030746">
    <property type="component" value="Unassembled WGS sequence"/>
</dbReference>
<proteinExistence type="predicted"/>
<dbReference type="RefSeq" id="XP_009052006.1">
    <property type="nucleotide sequence ID" value="XM_009053758.1"/>
</dbReference>
<sequence length="157" mass="17405">MIKDFNRHVESGCTYPTPKPQVPSSTQNIPYESIDPYTFDEIHRILDEAMVPSSLYTESGNRFQTPPVHSVRNNTTDRSRGKNTTNSRSTVNKQNELRSISPSRRYDTMLSQMLAGSLTGATGSNDELSQYMETLHKESEIAPNTLASSGSSSTSPN</sequence>
<reference evidence="2 3" key="1">
    <citation type="journal article" date="2013" name="Nature">
        <title>Insights into bilaterian evolution from three spiralian genomes.</title>
        <authorList>
            <person name="Simakov O."/>
            <person name="Marletaz F."/>
            <person name="Cho S.J."/>
            <person name="Edsinger-Gonzales E."/>
            <person name="Havlak P."/>
            <person name="Hellsten U."/>
            <person name="Kuo D.H."/>
            <person name="Larsson T."/>
            <person name="Lv J."/>
            <person name="Arendt D."/>
            <person name="Savage R."/>
            <person name="Osoegawa K."/>
            <person name="de Jong P."/>
            <person name="Grimwood J."/>
            <person name="Chapman J.A."/>
            <person name="Shapiro H."/>
            <person name="Aerts A."/>
            <person name="Otillar R.P."/>
            <person name="Terry A.Y."/>
            <person name="Boore J.L."/>
            <person name="Grigoriev I.V."/>
            <person name="Lindberg D.R."/>
            <person name="Seaver E.C."/>
            <person name="Weisblat D.A."/>
            <person name="Putnam N.H."/>
            <person name="Rokhsar D.S."/>
        </authorList>
    </citation>
    <scope>NUCLEOTIDE SEQUENCE [LARGE SCALE GENOMIC DNA]</scope>
</reference>
<dbReference type="EMBL" id="KB201305">
    <property type="protein sequence ID" value="ESO97414.1"/>
    <property type="molecule type" value="Genomic_DNA"/>
</dbReference>
<gene>
    <name evidence="2" type="ORF">LOTGIDRAFT_187754</name>
</gene>